<protein>
    <recommendedName>
        <fullName evidence="2">phosphoglycerate mutase (2,3-diphosphoglycerate-dependent)</fullName>
        <ecNumber evidence="2">5.4.2.11</ecNumber>
    </recommendedName>
</protein>
<keyword evidence="3" id="KW-0324">Glycolysis</keyword>
<reference evidence="6 7" key="1">
    <citation type="journal article" date="2019" name="PLoS ONE">
        <title>Genomic analyses reveal an absence of contemporary introgressive admixture between fin whales and blue whales, despite known hybrids.</title>
        <authorList>
            <person name="Westbury M.V."/>
            <person name="Petersen B."/>
            <person name="Lorenzen E.D."/>
        </authorList>
    </citation>
    <scope>NUCLEOTIDE SEQUENCE [LARGE SCALE GENOMIC DNA]</scope>
    <source>
        <strain evidence="6">FinWhale-01</strain>
    </source>
</reference>
<evidence type="ECO:0000256" key="4">
    <source>
        <dbReference type="ARBA" id="ARBA00023235"/>
    </source>
</evidence>
<name>A0A643BUZ3_BALPH</name>
<dbReference type="Pfam" id="PF00300">
    <property type="entry name" value="His_Phos_1"/>
    <property type="match status" value="1"/>
</dbReference>
<dbReference type="PANTHER" id="PTHR11931">
    <property type="entry name" value="PHOSPHOGLYCERATE MUTASE"/>
    <property type="match status" value="1"/>
</dbReference>
<evidence type="ECO:0000256" key="2">
    <source>
        <dbReference type="ARBA" id="ARBA00012028"/>
    </source>
</evidence>
<comment type="caution">
    <text evidence="6">The sequence shown here is derived from an EMBL/GenBank/DDBJ whole genome shotgun (WGS) entry which is preliminary data.</text>
</comment>
<dbReference type="EMBL" id="SGJD01004429">
    <property type="protein sequence ID" value="KAB0391580.1"/>
    <property type="molecule type" value="Genomic_DNA"/>
</dbReference>
<evidence type="ECO:0000256" key="3">
    <source>
        <dbReference type="ARBA" id="ARBA00023152"/>
    </source>
</evidence>
<organism evidence="6 7">
    <name type="scientific">Balaenoptera physalus</name>
    <name type="common">Fin whale</name>
    <name type="synonym">Balaena physalus</name>
    <dbReference type="NCBI Taxonomy" id="9770"/>
    <lineage>
        <taxon>Eukaryota</taxon>
        <taxon>Metazoa</taxon>
        <taxon>Chordata</taxon>
        <taxon>Craniata</taxon>
        <taxon>Vertebrata</taxon>
        <taxon>Euteleostomi</taxon>
        <taxon>Mammalia</taxon>
        <taxon>Eutheria</taxon>
        <taxon>Laurasiatheria</taxon>
        <taxon>Artiodactyla</taxon>
        <taxon>Whippomorpha</taxon>
        <taxon>Cetacea</taxon>
        <taxon>Mysticeti</taxon>
        <taxon>Balaenopteridae</taxon>
        <taxon>Balaenoptera</taxon>
    </lineage>
</organism>
<dbReference type="CDD" id="cd07067">
    <property type="entry name" value="HP_PGM_like"/>
    <property type="match status" value="1"/>
</dbReference>
<evidence type="ECO:0000313" key="7">
    <source>
        <dbReference type="Proteomes" id="UP000437017"/>
    </source>
</evidence>
<sequence length="77" mass="8883">MEEAQNCGKQLKVLNFEFDLVFTSILNRSILTAWLILEELGQAWVSVESSWFLDERHYGGLIGLNREQMALNPARNK</sequence>
<dbReference type="GO" id="GO:0004619">
    <property type="term" value="F:phosphoglycerate mutase activity"/>
    <property type="evidence" value="ECO:0007669"/>
    <property type="project" value="UniProtKB-EC"/>
</dbReference>
<comment type="similarity">
    <text evidence="1">Belongs to the phosphoglycerate mutase family. BPG-dependent PGAM subfamily.</text>
</comment>
<evidence type="ECO:0000256" key="5">
    <source>
        <dbReference type="PIRSR" id="PIRSR613078-2"/>
    </source>
</evidence>
<keyword evidence="4" id="KW-0413">Isomerase</keyword>
<dbReference type="AlphaFoldDB" id="A0A643BUZ3"/>
<dbReference type="EC" id="5.4.2.11" evidence="2"/>
<proteinExistence type="inferred from homology"/>
<feature type="binding site" evidence="5">
    <location>
        <position position="28"/>
    </location>
    <ligand>
        <name>substrate</name>
    </ligand>
</feature>
<gene>
    <name evidence="6" type="ORF">E2I00_018343</name>
</gene>
<dbReference type="Gene3D" id="3.40.50.1240">
    <property type="entry name" value="Phosphoglycerate mutase-like"/>
    <property type="match status" value="1"/>
</dbReference>
<keyword evidence="7" id="KW-1185">Reference proteome</keyword>
<dbReference type="InterPro" id="IPR029033">
    <property type="entry name" value="His_PPase_superfam"/>
</dbReference>
<dbReference type="OrthoDB" id="354304at2759"/>
<dbReference type="InterPro" id="IPR013078">
    <property type="entry name" value="His_Pase_superF_clade-1"/>
</dbReference>
<dbReference type="InterPro" id="IPR005952">
    <property type="entry name" value="Phosphogly_mut1"/>
</dbReference>
<accession>A0A643BUZ3</accession>
<dbReference type="SUPFAM" id="SSF53254">
    <property type="entry name" value="Phosphoglycerate mutase-like"/>
    <property type="match status" value="1"/>
</dbReference>
<evidence type="ECO:0000256" key="1">
    <source>
        <dbReference type="ARBA" id="ARBA00006717"/>
    </source>
</evidence>
<dbReference type="Proteomes" id="UP000437017">
    <property type="component" value="Unassembled WGS sequence"/>
</dbReference>
<evidence type="ECO:0000313" key="6">
    <source>
        <dbReference type="EMBL" id="KAB0391580.1"/>
    </source>
</evidence>
<dbReference type="GO" id="GO:0006096">
    <property type="term" value="P:glycolytic process"/>
    <property type="evidence" value="ECO:0007669"/>
    <property type="project" value="UniProtKB-KW"/>
</dbReference>
<feature type="binding site" evidence="5">
    <location>
        <begin position="55"/>
        <end position="58"/>
    </location>
    <ligand>
        <name>substrate</name>
    </ligand>
</feature>